<comment type="caution">
    <text evidence="10">The sequence shown here is derived from an EMBL/GenBank/DDBJ whole genome shotgun (WGS) entry which is preliminary data.</text>
</comment>
<evidence type="ECO:0000256" key="5">
    <source>
        <dbReference type="ARBA" id="ARBA00022764"/>
    </source>
</evidence>
<reference evidence="10 11" key="1">
    <citation type="submission" date="2018-02" db="EMBL/GenBank/DDBJ databases">
        <title>Solimicrobium silvestre gen. nov., sp. nov., isolated from alpine forest soil.</title>
        <authorList>
            <person name="Margesin R."/>
            <person name="Albuquerque L."/>
            <person name="Zhang D.-C."/>
            <person name="Froufe H.J.C."/>
            <person name="Severino R."/>
            <person name="Roxo I."/>
            <person name="Egas C."/>
            <person name="Da Costa M.S."/>
        </authorList>
    </citation>
    <scope>NUCLEOTIDE SEQUENCE [LARGE SCALE GENOMIC DNA]</scope>
    <source>
        <strain evidence="10 11">S20-91</strain>
    </source>
</reference>
<comment type="similarity">
    <text evidence="2">Belongs to the periplasmic pilus chaperone family.</text>
</comment>
<evidence type="ECO:0000256" key="7">
    <source>
        <dbReference type="SAM" id="SignalP"/>
    </source>
</evidence>
<dbReference type="AlphaFoldDB" id="A0A2S9H1C2"/>
<feature type="domain" description="Pili assembly chaperone C-terminal" evidence="9">
    <location>
        <begin position="174"/>
        <end position="236"/>
    </location>
</feature>
<dbReference type="FunFam" id="2.60.40.10:FF:000458">
    <property type="entry name" value="Molecular chaperone FimC"/>
    <property type="match status" value="1"/>
</dbReference>
<evidence type="ECO:0000313" key="11">
    <source>
        <dbReference type="Proteomes" id="UP000237839"/>
    </source>
</evidence>
<keyword evidence="11" id="KW-1185">Reference proteome</keyword>
<dbReference type="SUPFAM" id="SSF49584">
    <property type="entry name" value="Periplasmic chaperone C-domain"/>
    <property type="match status" value="1"/>
</dbReference>
<keyword evidence="5" id="KW-0574">Periplasm</keyword>
<evidence type="ECO:0000256" key="1">
    <source>
        <dbReference type="ARBA" id="ARBA00004418"/>
    </source>
</evidence>
<evidence type="ECO:0000256" key="4">
    <source>
        <dbReference type="ARBA" id="ARBA00022729"/>
    </source>
</evidence>
<dbReference type="Pfam" id="PF02753">
    <property type="entry name" value="PapD_C"/>
    <property type="match status" value="1"/>
</dbReference>
<proteinExistence type="inferred from homology"/>
<comment type="subcellular location">
    <subcellularLocation>
        <location evidence="1">Periplasm</location>
    </subcellularLocation>
</comment>
<evidence type="ECO:0000259" key="9">
    <source>
        <dbReference type="Pfam" id="PF02753"/>
    </source>
</evidence>
<keyword evidence="3" id="KW-1029">Fimbrium biogenesis</keyword>
<dbReference type="Proteomes" id="UP000237839">
    <property type="component" value="Unassembled WGS sequence"/>
</dbReference>
<dbReference type="PANTHER" id="PTHR30251">
    <property type="entry name" value="PILUS ASSEMBLY CHAPERONE"/>
    <property type="match status" value="1"/>
</dbReference>
<dbReference type="GO" id="GO:0030288">
    <property type="term" value="C:outer membrane-bounded periplasmic space"/>
    <property type="evidence" value="ECO:0007669"/>
    <property type="project" value="InterPro"/>
</dbReference>
<name>A0A2S9H1C2_9BURK</name>
<feature type="chain" id="PRO_5015543957" evidence="7">
    <location>
        <begin position="25"/>
        <end position="252"/>
    </location>
</feature>
<evidence type="ECO:0000256" key="2">
    <source>
        <dbReference type="ARBA" id="ARBA00007399"/>
    </source>
</evidence>
<dbReference type="InterPro" id="IPR008962">
    <property type="entry name" value="PapD-like_sf"/>
</dbReference>
<dbReference type="PRINTS" id="PR00969">
    <property type="entry name" value="CHAPERONPILI"/>
</dbReference>
<feature type="signal peptide" evidence="7">
    <location>
        <begin position="1"/>
        <end position="24"/>
    </location>
</feature>
<organism evidence="10 11">
    <name type="scientific">Solimicrobium silvestre</name>
    <dbReference type="NCBI Taxonomy" id="2099400"/>
    <lineage>
        <taxon>Bacteria</taxon>
        <taxon>Pseudomonadati</taxon>
        <taxon>Pseudomonadota</taxon>
        <taxon>Betaproteobacteria</taxon>
        <taxon>Burkholderiales</taxon>
        <taxon>Oxalobacteraceae</taxon>
        <taxon>Solimicrobium</taxon>
    </lineage>
</organism>
<accession>A0A2S9H1C2</accession>
<dbReference type="Gene3D" id="2.60.40.10">
    <property type="entry name" value="Immunoglobulins"/>
    <property type="match status" value="2"/>
</dbReference>
<dbReference type="Pfam" id="PF00345">
    <property type="entry name" value="PapD_N"/>
    <property type="match status" value="1"/>
</dbReference>
<dbReference type="PANTHER" id="PTHR30251:SF25">
    <property type="entry name" value="FIMBRIAE CHAPARONE"/>
    <property type="match status" value="1"/>
</dbReference>
<sequence>MRKNWKIIGSALFLSVLTMAPALASVVMTNTRVIYPANAREKSIQLTNQDSLPSVMQVWIDSGDDKSTPETAEAPFLVTPPLFRIEPNEGQTIRLVFIGEGLPQDRESVFYLNTVQIPSLDANSADQNQMIVMLRNRIKLFYRPTTIKGGIERATDQFSFSVQQEGADWRVTAENKSGYHISLVNAKVVSNAQEFPFEPSMVAPYSKADWVIKNPGHPMQLPMTVNYSFINDYGGTGQGEYKFNPDTPVTDK</sequence>
<dbReference type="SUPFAM" id="SSF49354">
    <property type="entry name" value="PapD-like"/>
    <property type="match status" value="1"/>
</dbReference>
<dbReference type="InterPro" id="IPR016147">
    <property type="entry name" value="Pili_assmbl_chaperone_N"/>
</dbReference>
<keyword evidence="6" id="KW-0143">Chaperone</keyword>
<protein>
    <submittedName>
        <fullName evidence="10">P pilus assembly protein chaperone PapD</fullName>
    </submittedName>
</protein>
<evidence type="ECO:0000259" key="8">
    <source>
        <dbReference type="Pfam" id="PF00345"/>
    </source>
</evidence>
<dbReference type="RefSeq" id="WP_105531072.1">
    <property type="nucleotide sequence ID" value="NZ_PUGF01000005.1"/>
</dbReference>
<dbReference type="InterPro" id="IPR016148">
    <property type="entry name" value="Pili_assmbl_chaperone_C"/>
</dbReference>
<keyword evidence="4 7" id="KW-0732">Signal</keyword>
<evidence type="ECO:0000313" key="10">
    <source>
        <dbReference type="EMBL" id="PRC93782.1"/>
    </source>
</evidence>
<gene>
    <name evidence="10" type="ORF">S2091_1391</name>
</gene>
<evidence type="ECO:0000256" key="6">
    <source>
        <dbReference type="ARBA" id="ARBA00023186"/>
    </source>
</evidence>
<dbReference type="InterPro" id="IPR036316">
    <property type="entry name" value="Pili_assmbl_chap_C_dom_sf"/>
</dbReference>
<dbReference type="GO" id="GO:0071555">
    <property type="term" value="P:cell wall organization"/>
    <property type="evidence" value="ECO:0007669"/>
    <property type="project" value="InterPro"/>
</dbReference>
<evidence type="ECO:0000256" key="3">
    <source>
        <dbReference type="ARBA" id="ARBA00022558"/>
    </source>
</evidence>
<dbReference type="InterPro" id="IPR001829">
    <property type="entry name" value="Pili_assmbl_chaperone_bac"/>
</dbReference>
<dbReference type="InterPro" id="IPR050643">
    <property type="entry name" value="Periplasmic_pilus_chap"/>
</dbReference>
<dbReference type="OrthoDB" id="9131059at2"/>
<feature type="domain" description="Pili assembly chaperone N-terminal" evidence="8">
    <location>
        <begin position="26"/>
        <end position="147"/>
    </location>
</feature>
<dbReference type="InterPro" id="IPR013783">
    <property type="entry name" value="Ig-like_fold"/>
</dbReference>
<dbReference type="EMBL" id="PUGF01000005">
    <property type="protein sequence ID" value="PRC93782.1"/>
    <property type="molecule type" value="Genomic_DNA"/>
</dbReference>